<dbReference type="PROSITE" id="PS50011">
    <property type="entry name" value="PROTEIN_KINASE_DOM"/>
    <property type="match status" value="1"/>
</dbReference>
<reference evidence="5 6" key="1">
    <citation type="journal article" date="2021" name="Genome Biol.">
        <title>AFLAP: assembly-free linkage analysis pipeline using k-mers from genome sequencing data.</title>
        <authorList>
            <person name="Fletcher K."/>
            <person name="Zhang L."/>
            <person name="Gil J."/>
            <person name="Han R."/>
            <person name="Cavanaugh K."/>
            <person name="Michelmore R."/>
        </authorList>
    </citation>
    <scope>NUCLEOTIDE SEQUENCE [LARGE SCALE GENOMIC DNA]</scope>
    <source>
        <strain evidence="5 6">SF5</strain>
    </source>
</reference>
<dbReference type="GO" id="GO:0005524">
    <property type="term" value="F:ATP binding"/>
    <property type="evidence" value="ECO:0007669"/>
    <property type="project" value="InterPro"/>
</dbReference>
<dbReference type="Pfam" id="PF07714">
    <property type="entry name" value="PK_Tyr_Ser-Thr"/>
    <property type="match status" value="1"/>
</dbReference>
<proteinExistence type="predicted"/>
<dbReference type="RefSeq" id="XP_067823079.1">
    <property type="nucleotide sequence ID" value="XM_067961865.1"/>
</dbReference>
<feature type="signal peptide" evidence="3">
    <location>
        <begin position="1"/>
        <end position="23"/>
    </location>
</feature>
<evidence type="ECO:0000256" key="2">
    <source>
        <dbReference type="SAM" id="Phobius"/>
    </source>
</evidence>
<keyword evidence="3" id="KW-0732">Signal</keyword>
<comment type="caution">
    <text evidence="5">The sequence shown here is derived from an EMBL/GenBank/DDBJ whole genome shotgun (WGS) entry which is preliminary data.</text>
</comment>
<accession>A0A976IKS7</accession>
<dbReference type="InterPro" id="IPR000719">
    <property type="entry name" value="Prot_kinase_dom"/>
</dbReference>
<dbReference type="KEGG" id="blac:94347536"/>
<keyword evidence="2" id="KW-1133">Transmembrane helix</keyword>
<dbReference type="InterPro" id="IPR011009">
    <property type="entry name" value="Kinase-like_dom_sf"/>
</dbReference>
<evidence type="ECO:0000256" key="3">
    <source>
        <dbReference type="SAM" id="SignalP"/>
    </source>
</evidence>
<dbReference type="PANTHER" id="PTHR44329">
    <property type="entry name" value="SERINE/THREONINE-PROTEIN KINASE TNNI3K-RELATED"/>
    <property type="match status" value="1"/>
</dbReference>
<name>A0A976IKS7_BRELC</name>
<dbReference type="EMBL" id="SHOA02000001">
    <property type="protein sequence ID" value="TDH73581.1"/>
    <property type="molecule type" value="Genomic_DNA"/>
</dbReference>
<dbReference type="Gene3D" id="1.10.510.10">
    <property type="entry name" value="Transferase(Phosphotransferase) domain 1"/>
    <property type="match status" value="1"/>
</dbReference>
<dbReference type="Proteomes" id="UP000294530">
    <property type="component" value="Unassembled WGS sequence"/>
</dbReference>
<feature type="transmembrane region" description="Helical" evidence="2">
    <location>
        <begin position="319"/>
        <end position="342"/>
    </location>
</feature>
<dbReference type="InterPro" id="IPR051681">
    <property type="entry name" value="Ser/Thr_Kinases-Pseudokinases"/>
</dbReference>
<keyword evidence="2" id="KW-0472">Membrane</keyword>
<sequence>MKTRRRSLVLFGLLSLQLQRLGASVNEHFVLIQKGNASTIPSGVTLLPLELSSVAASELLTMKQVLRSVTFDSYVTDAEWTLNSWSAPLSQMRLQERGTAYKIQVDFRLTNAPEMSISKLLVLADPTPLESVELSLSFGKNALANMPSLVQVHVDGMNTTFEDQWLPAGVDLNQLIFDRATVHKFKLGASVSIRQVIIRNSTLSFPTAVLDLMPAVKTLVLEYNTIMGPIELTADKYSQLTNISDLRLIGNVEIMARNASSSCIKKEIIGDLTICIVKEMTSPSYSLYAGSDDSASSNKHSTGPLETQATGNSDSPRSALSITAIVVGCACTVIIAVFLSFFRRFKRKASKFVDERLAFTNRDENLLAGHRNEPGMEHAILKRANILAAMDLCKDQTTLYKKIGVQGLWLGEYKDTKVVALKFIPREINMVIEELNAILSSYVPLRHNHIVAFVGCSWTEREEFLIVVEHMSKGNLRTVLADNSIELSWSQRLQMSKDICSGLNFIRSLQGSKLSRNLTARSVLVDSQLTCKLDIFDYALSLRTNFVPLRSYGLGDIASRAPELLKGDEMTAAAEVYALGVIFCEISSRQILFEHLLEERGSTLADIFIATEVVAQRLTPSLAEDVPADYRELIFRCLSYEPSERPNVAEIFKIISK</sequence>
<dbReference type="Gene3D" id="3.30.200.20">
    <property type="entry name" value="Phosphorylase Kinase, domain 1"/>
    <property type="match status" value="1"/>
</dbReference>
<dbReference type="GeneID" id="94347536"/>
<evidence type="ECO:0000259" key="4">
    <source>
        <dbReference type="PROSITE" id="PS50011"/>
    </source>
</evidence>
<dbReference type="OrthoDB" id="6718656at2759"/>
<organism evidence="5 6">
    <name type="scientific">Bremia lactucae</name>
    <name type="common">Lettuce downy mildew</name>
    <dbReference type="NCBI Taxonomy" id="4779"/>
    <lineage>
        <taxon>Eukaryota</taxon>
        <taxon>Sar</taxon>
        <taxon>Stramenopiles</taxon>
        <taxon>Oomycota</taxon>
        <taxon>Peronosporomycetes</taxon>
        <taxon>Peronosporales</taxon>
        <taxon>Peronosporaceae</taxon>
        <taxon>Bremia</taxon>
    </lineage>
</organism>
<protein>
    <recommendedName>
        <fullName evidence="4">Protein kinase domain-containing protein</fullName>
    </recommendedName>
</protein>
<feature type="domain" description="Protein kinase" evidence="4">
    <location>
        <begin position="381"/>
        <end position="657"/>
    </location>
</feature>
<feature type="chain" id="PRO_5037837667" description="Protein kinase domain-containing protein" evidence="3">
    <location>
        <begin position="24"/>
        <end position="657"/>
    </location>
</feature>
<gene>
    <name evidence="5" type="ORF">CCR75_003772</name>
</gene>
<feature type="region of interest" description="Disordered" evidence="1">
    <location>
        <begin position="294"/>
        <end position="316"/>
    </location>
</feature>
<keyword evidence="6" id="KW-1185">Reference proteome</keyword>
<dbReference type="GO" id="GO:0004674">
    <property type="term" value="F:protein serine/threonine kinase activity"/>
    <property type="evidence" value="ECO:0007669"/>
    <property type="project" value="TreeGrafter"/>
</dbReference>
<evidence type="ECO:0000256" key="1">
    <source>
        <dbReference type="SAM" id="MobiDB-lite"/>
    </source>
</evidence>
<keyword evidence="2" id="KW-0812">Transmembrane</keyword>
<dbReference type="SUPFAM" id="SSF56112">
    <property type="entry name" value="Protein kinase-like (PK-like)"/>
    <property type="match status" value="1"/>
</dbReference>
<dbReference type="PANTHER" id="PTHR44329:SF214">
    <property type="entry name" value="PROTEIN KINASE DOMAIN-CONTAINING PROTEIN"/>
    <property type="match status" value="1"/>
</dbReference>
<evidence type="ECO:0000313" key="6">
    <source>
        <dbReference type="Proteomes" id="UP000294530"/>
    </source>
</evidence>
<dbReference type="AlphaFoldDB" id="A0A976IKS7"/>
<dbReference type="InterPro" id="IPR001245">
    <property type="entry name" value="Ser-Thr/Tyr_kinase_cat_dom"/>
</dbReference>
<evidence type="ECO:0000313" key="5">
    <source>
        <dbReference type="EMBL" id="TDH73581.1"/>
    </source>
</evidence>